<dbReference type="GO" id="GO:0044782">
    <property type="term" value="P:cilium organization"/>
    <property type="evidence" value="ECO:0007669"/>
    <property type="project" value="TreeGrafter"/>
</dbReference>
<dbReference type="AlphaFoldDB" id="A0A6J1VP57"/>
<dbReference type="RefSeq" id="XP_026544846.1">
    <property type="nucleotide sequence ID" value="XM_026689061.1"/>
</dbReference>
<proteinExistence type="inferred from homology"/>
<keyword evidence="2" id="KW-0175">Coiled coil</keyword>
<dbReference type="InterPro" id="IPR051655">
    <property type="entry name" value="FAM161"/>
</dbReference>
<comment type="similarity">
    <text evidence="1">Belongs to the FAM161 family.</text>
</comment>
<evidence type="ECO:0000313" key="4">
    <source>
        <dbReference type="Proteomes" id="UP000504612"/>
    </source>
</evidence>
<dbReference type="GO" id="GO:0032391">
    <property type="term" value="C:photoreceptor connecting cilium"/>
    <property type="evidence" value="ECO:0007669"/>
    <property type="project" value="TreeGrafter"/>
</dbReference>
<evidence type="ECO:0000313" key="5">
    <source>
        <dbReference type="RefSeq" id="XP_026544846.1"/>
    </source>
</evidence>
<name>A0A6J1VP57_9SAUR</name>
<organism evidence="4 5">
    <name type="scientific">Notechis scutatus</name>
    <name type="common">mainland tiger snake</name>
    <dbReference type="NCBI Taxonomy" id="8663"/>
    <lineage>
        <taxon>Eukaryota</taxon>
        <taxon>Metazoa</taxon>
        <taxon>Chordata</taxon>
        <taxon>Craniata</taxon>
        <taxon>Vertebrata</taxon>
        <taxon>Euteleostomi</taxon>
        <taxon>Lepidosauria</taxon>
        <taxon>Squamata</taxon>
        <taxon>Bifurcata</taxon>
        <taxon>Unidentata</taxon>
        <taxon>Episquamata</taxon>
        <taxon>Toxicofera</taxon>
        <taxon>Serpentes</taxon>
        <taxon>Colubroidea</taxon>
        <taxon>Elapidae</taxon>
        <taxon>Hydrophiinae</taxon>
        <taxon>Notechis</taxon>
    </lineage>
</organism>
<dbReference type="GO" id="GO:0036064">
    <property type="term" value="C:ciliary basal body"/>
    <property type="evidence" value="ECO:0007669"/>
    <property type="project" value="TreeGrafter"/>
</dbReference>
<accession>A0A6J1VP57</accession>
<evidence type="ECO:0000256" key="1">
    <source>
        <dbReference type="ARBA" id="ARBA00006663"/>
    </source>
</evidence>
<gene>
    <name evidence="5" type="primary">LOC113426670</name>
</gene>
<evidence type="ECO:0000256" key="2">
    <source>
        <dbReference type="ARBA" id="ARBA00023054"/>
    </source>
</evidence>
<evidence type="ECO:0000256" key="3">
    <source>
        <dbReference type="SAM" id="MobiDB-lite"/>
    </source>
</evidence>
<dbReference type="PANTHER" id="PTHR21501">
    <property type="entry name" value="PROTEIN FAM-161"/>
    <property type="match status" value="1"/>
</dbReference>
<feature type="region of interest" description="Disordered" evidence="3">
    <location>
        <begin position="290"/>
        <end position="310"/>
    </location>
</feature>
<dbReference type="GeneID" id="113426670"/>
<keyword evidence="4" id="KW-1185">Reference proteome</keyword>
<feature type="region of interest" description="Disordered" evidence="3">
    <location>
        <begin position="91"/>
        <end position="128"/>
    </location>
</feature>
<dbReference type="InterPro" id="IPR019579">
    <property type="entry name" value="FAM161A/B"/>
</dbReference>
<dbReference type="Pfam" id="PF10595">
    <property type="entry name" value="FAM161A_B"/>
    <property type="match status" value="1"/>
</dbReference>
<feature type="compositionally biased region" description="Low complexity" evidence="3">
    <location>
        <begin position="106"/>
        <end position="115"/>
    </location>
</feature>
<dbReference type="KEGG" id="nss:113426670"/>
<protein>
    <submittedName>
        <fullName evidence="5">Testis-specific protein 10-interacting protein-like</fullName>
    </submittedName>
</protein>
<reference evidence="5" key="1">
    <citation type="submission" date="2025-08" db="UniProtKB">
        <authorList>
            <consortium name="RefSeq"/>
        </authorList>
    </citation>
    <scope>IDENTIFICATION</scope>
</reference>
<sequence>MLNPHRQSVLTNACIKPSVDPITRTPGTIYEPKGQVRLLGLLSENTPSQQEDYLDAGDGLLICMKRTKKKGLRPFFKGCWESEQAIPDVSEASDVDPDQDVNKQLEPAPQEQTSEPSPPENPKISPRQGSFPFHWMWESFSIQGETICQDQVLDKTKKPTLPRAATAPAREAPYNPDTILGSPAPKESHCLGVHKSSRTPEVPCSRPQRYLPHMGLVPRSSLLPLFWKMEARSEARKRQLRQERRHWLHLTQQLLNLEVGQRVSREKQLSLEELEEKLRAEMLCLATEPEEPGLQNEKIKSKNRGPTPKEELTFKPVINQKVPNFKHLQKRFREQLEQKKEQGKLTVCKPFHLHSSSSQPLSEIEEKKDQEDLFQNLRRLWSLHWRAQSCPDFEPSLGAQVMPTKTSDKRQEANRLLLMEWERREQQEKHRAELRRLKAQHMQREVAKCLATYRNKGYSSTSVQRRREELRRQEKQRMEEYMIQLREIQDRVESRPYLFERVMQTNARQAVERRFSKVLAALGIDEEMLWKHAARQSLGKYGIQDMYQSTESLEEFQNSI</sequence>
<dbReference type="Proteomes" id="UP000504612">
    <property type="component" value="Unplaced"/>
</dbReference>
<dbReference type="PANTHER" id="PTHR21501:SF5">
    <property type="entry name" value="TESTIS-SPECIFIC PROTEIN 10-INTERACTING PROTEIN"/>
    <property type="match status" value="1"/>
</dbReference>